<dbReference type="PANTHER" id="PTHR23024:SF504">
    <property type="entry name" value="ALPHA_BETA HYDROLASE FOLD-3 DOMAIN-CONTAINING PROTEIN"/>
    <property type="match status" value="1"/>
</dbReference>
<evidence type="ECO:0000313" key="5">
    <source>
        <dbReference type="Proteomes" id="UP000091857"/>
    </source>
</evidence>
<evidence type="ECO:0000256" key="2">
    <source>
        <dbReference type="PROSITE-ProRule" id="PRU10038"/>
    </source>
</evidence>
<comment type="similarity">
    <text evidence="1">Belongs to the 'GDXG' lipolytic enzyme family.</text>
</comment>
<dbReference type="PROSITE" id="PS01174">
    <property type="entry name" value="LIPASE_GDXG_SER"/>
    <property type="match status" value="1"/>
</dbReference>
<dbReference type="EMBL" id="CM004393">
    <property type="protein sequence ID" value="OAY45668.1"/>
    <property type="molecule type" value="Genomic_DNA"/>
</dbReference>
<dbReference type="Proteomes" id="UP000091857">
    <property type="component" value="Chromosome 7"/>
</dbReference>
<dbReference type="OrthoDB" id="408631at2759"/>
<name>A0A2C9VLZ7_MANES</name>
<sequence>MDSTSSEIALDYSPFLRTYKDGRVERLMGIHVVPPSLDPDTNVQSKDIPYSQEPNLSSRLFLPKNTDPNQKLPLLVYYHGGGFCIESPFSPHYHNFCNILAAEANIIIVSVDYRRAPEHCLPAAYDDSWTVLNWVASHVNGDGPEEWLNFHADLSSVFFAGDSAGANIAHCMAMKYGEQKLSAINLVGIVLIHPYFWGKEPIGNEVKESETRSKIEGFWYFAYPSSSGSDDPLLNPATDPKFGSLGCSRVLVFVAEKDFLRDRGWYYSEILKKSGWGGSVEVDEAKEEDHVFHLFSPENEKSKAMIKSMASFINQKDKS</sequence>
<accession>A0A2C9VLZ7</accession>
<dbReference type="InterPro" id="IPR013094">
    <property type="entry name" value="AB_hydrolase_3"/>
</dbReference>
<dbReference type="PANTHER" id="PTHR23024">
    <property type="entry name" value="ARYLACETAMIDE DEACETYLASE"/>
    <property type="match status" value="1"/>
</dbReference>
<proteinExistence type="inferred from homology"/>
<gene>
    <name evidence="4" type="ORF">MANES_07G081600v8</name>
</gene>
<dbReference type="AlphaFoldDB" id="A0A2C9VLZ7"/>
<dbReference type="InterPro" id="IPR033140">
    <property type="entry name" value="Lipase_GDXG_put_SER_AS"/>
</dbReference>
<dbReference type="InterPro" id="IPR050466">
    <property type="entry name" value="Carboxylest/Gibb_receptor"/>
</dbReference>
<comment type="caution">
    <text evidence="4">The sequence shown here is derived from an EMBL/GenBank/DDBJ whole genome shotgun (WGS) entry which is preliminary data.</text>
</comment>
<dbReference type="Gramene" id="Manes.07G081600.1.v8.1">
    <property type="protein sequence ID" value="Manes.07G081600.1.v8.1.CDS.1"/>
    <property type="gene ID" value="Manes.07G081600.v8.1"/>
</dbReference>
<dbReference type="Pfam" id="PF07859">
    <property type="entry name" value="Abhydrolase_3"/>
    <property type="match status" value="1"/>
</dbReference>
<dbReference type="Gene3D" id="3.40.50.1820">
    <property type="entry name" value="alpha/beta hydrolase"/>
    <property type="match status" value="1"/>
</dbReference>
<dbReference type="SUPFAM" id="SSF53474">
    <property type="entry name" value="alpha/beta-Hydrolases"/>
    <property type="match status" value="1"/>
</dbReference>
<evidence type="ECO:0000256" key="1">
    <source>
        <dbReference type="ARBA" id="ARBA00010515"/>
    </source>
</evidence>
<dbReference type="OMA" id="GEGHEPW"/>
<reference evidence="5" key="1">
    <citation type="journal article" date="2016" name="Nat. Biotechnol.">
        <title>Sequencing wild and cultivated cassava and related species reveals extensive interspecific hybridization and genetic diversity.</title>
        <authorList>
            <person name="Bredeson J.V."/>
            <person name="Lyons J.B."/>
            <person name="Prochnik S.E."/>
            <person name="Wu G.A."/>
            <person name="Ha C.M."/>
            <person name="Edsinger-Gonzales E."/>
            <person name="Grimwood J."/>
            <person name="Schmutz J."/>
            <person name="Rabbi I.Y."/>
            <person name="Egesi C."/>
            <person name="Nauluvula P."/>
            <person name="Lebot V."/>
            <person name="Ndunguru J."/>
            <person name="Mkamilo G."/>
            <person name="Bart R.S."/>
            <person name="Setter T.L."/>
            <person name="Gleadow R.M."/>
            <person name="Kulakow P."/>
            <person name="Ferguson M.E."/>
            <person name="Rounsley S."/>
            <person name="Rokhsar D.S."/>
        </authorList>
    </citation>
    <scope>NUCLEOTIDE SEQUENCE [LARGE SCALE GENOMIC DNA]</scope>
    <source>
        <strain evidence="5">cv. AM560-2</strain>
    </source>
</reference>
<protein>
    <recommendedName>
        <fullName evidence="3">Alpha/beta hydrolase fold-3 domain-containing protein</fullName>
    </recommendedName>
</protein>
<keyword evidence="5" id="KW-1185">Reference proteome</keyword>
<evidence type="ECO:0000313" key="4">
    <source>
        <dbReference type="EMBL" id="OAY45668.1"/>
    </source>
</evidence>
<feature type="active site" evidence="2">
    <location>
        <position position="163"/>
    </location>
</feature>
<dbReference type="InterPro" id="IPR029058">
    <property type="entry name" value="AB_hydrolase_fold"/>
</dbReference>
<evidence type="ECO:0000259" key="3">
    <source>
        <dbReference type="Pfam" id="PF07859"/>
    </source>
</evidence>
<feature type="domain" description="Alpha/beta hydrolase fold-3" evidence="3">
    <location>
        <begin position="75"/>
        <end position="293"/>
    </location>
</feature>
<dbReference type="GO" id="GO:0016787">
    <property type="term" value="F:hydrolase activity"/>
    <property type="evidence" value="ECO:0007669"/>
    <property type="project" value="InterPro"/>
</dbReference>
<organism evidence="4 5">
    <name type="scientific">Manihot esculenta</name>
    <name type="common">Cassava</name>
    <name type="synonym">Jatropha manihot</name>
    <dbReference type="NCBI Taxonomy" id="3983"/>
    <lineage>
        <taxon>Eukaryota</taxon>
        <taxon>Viridiplantae</taxon>
        <taxon>Streptophyta</taxon>
        <taxon>Embryophyta</taxon>
        <taxon>Tracheophyta</taxon>
        <taxon>Spermatophyta</taxon>
        <taxon>Magnoliopsida</taxon>
        <taxon>eudicotyledons</taxon>
        <taxon>Gunneridae</taxon>
        <taxon>Pentapetalae</taxon>
        <taxon>rosids</taxon>
        <taxon>fabids</taxon>
        <taxon>Malpighiales</taxon>
        <taxon>Euphorbiaceae</taxon>
        <taxon>Crotonoideae</taxon>
        <taxon>Manihoteae</taxon>
        <taxon>Manihot</taxon>
    </lineage>
</organism>